<proteinExistence type="predicted"/>
<accession>X6P4X1</accession>
<protein>
    <submittedName>
        <fullName evidence="1">Uncharacterized protein</fullName>
    </submittedName>
</protein>
<evidence type="ECO:0000313" key="1">
    <source>
        <dbReference type="EMBL" id="ETO33129.1"/>
    </source>
</evidence>
<name>X6P4X1_RETFI</name>
<organism evidence="1 2">
    <name type="scientific">Reticulomyxa filosa</name>
    <dbReference type="NCBI Taxonomy" id="46433"/>
    <lineage>
        <taxon>Eukaryota</taxon>
        <taxon>Sar</taxon>
        <taxon>Rhizaria</taxon>
        <taxon>Retaria</taxon>
        <taxon>Foraminifera</taxon>
        <taxon>Monothalamids</taxon>
        <taxon>Reticulomyxidae</taxon>
        <taxon>Reticulomyxa</taxon>
    </lineage>
</organism>
<sequence>MSTEEDKKWFEETHKRVLTKLLPGIPPNGSNFATLVKGMLDTDYNWLQWKYSDGDKASDSKDKDGDRCLQMKKPPDLDLTKYISAHEHDLELPVLERLKVSNNTYNTYNTYMYVHKSMTMIYDKDKYSFHQLSSQKEQHDPVLGTNVTMMGHTGLCTLWQYMPEMFDVECQLQKKRQWNSQVGNTSSACIASRSMYVPANPNEGLEWLQMNRRNPGFSFTEISKEYVQKKLADATDDYELAEDKLGQTDLLCDDARFVFESLRVFRENDYELFHECAPLDQYLLGENALNTEFVRNAMMNWHKHRKFRFPQSDD</sequence>
<dbReference type="Proteomes" id="UP000023152">
    <property type="component" value="Unassembled WGS sequence"/>
</dbReference>
<reference evidence="1 2" key="1">
    <citation type="journal article" date="2013" name="Curr. Biol.">
        <title>The Genome of the Foraminiferan Reticulomyxa filosa.</title>
        <authorList>
            <person name="Glockner G."/>
            <person name="Hulsmann N."/>
            <person name="Schleicher M."/>
            <person name="Noegel A.A."/>
            <person name="Eichinger L."/>
            <person name="Gallinger C."/>
            <person name="Pawlowski J."/>
            <person name="Sierra R."/>
            <person name="Euteneuer U."/>
            <person name="Pillet L."/>
            <person name="Moustafa A."/>
            <person name="Platzer M."/>
            <person name="Groth M."/>
            <person name="Szafranski K."/>
            <person name="Schliwa M."/>
        </authorList>
    </citation>
    <scope>NUCLEOTIDE SEQUENCE [LARGE SCALE GENOMIC DNA]</scope>
</reference>
<comment type="caution">
    <text evidence="1">The sequence shown here is derived from an EMBL/GenBank/DDBJ whole genome shotgun (WGS) entry which is preliminary data.</text>
</comment>
<keyword evidence="2" id="KW-1185">Reference proteome</keyword>
<dbReference type="EMBL" id="ASPP01003644">
    <property type="protein sequence ID" value="ETO33129.1"/>
    <property type="molecule type" value="Genomic_DNA"/>
</dbReference>
<dbReference type="Pfam" id="PF11957">
    <property type="entry name" value="efThoc1"/>
    <property type="match status" value="1"/>
</dbReference>
<dbReference type="AlphaFoldDB" id="X6P4X1"/>
<dbReference type="InterPro" id="IPR021861">
    <property type="entry name" value="THO_THOC1"/>
</dbReference>
<gene>
    <name evidence="1" type="ORF">RFI_03979</name>
</gene>
<feature type="non-terminal residue" evidence="1">
    <location>
        <position position="314"/>
    </location>
</feature>
<evidence type="ECO:0000313" key="2">
    <source>
        <dbReference type="Proteomes" id="UP000023152"/>
    </source>
</evidence>